<accession>A0A2N0PMQ8</accession>
<gene>
    <name evidence="2" type="ORF">RhiirA5_417306</name>
</gene>
<reference evidence="2 3" key="2">
    <citation type="submission" date="2017-09" db="EMBL/GenBank/DDBJ databases">
        <title>Extensive intraspecific genome diversity in a model arbuscular mycorrhizal fungus.</title>
        <authorList>
            <person name="Chen E.C."/>
            <person name="Morin E."/>
            <person name="Beaudet D."/>
            <person name="Noel J."/>
            <person name="Ndikumana S."/>
            <person name="Charron P."/>
            <person name="St-Onge C."/>
            <person name="Giorgi J."/>
            <person name="Grigoriev I.V."/>
            <person name="Roux C."/>
            <person name="Martin F.M."/>
            <person name="Corradi N."/>
        </authorList>
    </citation>
    <scope>NUCLEOTIDE SEQUENCE [LARGE SCALE GENOMIC DNA]</scope>
    <source>
        <strain evidence="2 3">A5</strain>
    </source>
</reference>
<organism evidence="2 3">
    <name type="scientific">Rhizophagus irregularis</name>
    <dbReference type="NCBI Taxonomy" id="588596"/>
    <lineage>
        <taxon>Eukaryota</taxon>
        <taxon>Fungi</taxon>
        <taxon>Fungi incertae sedis</taxon>
        <taxon>Mucoromycota</taxon>
        <taxon>Glomeromycotina</taxon>
        <taxon>Glomeromycetes</taxon>
        <taxon>Glomerales</taxon>
        <taxon>Glomeraceae</taxon>
        <taxon>Rhizophagus</taxon>
    </lineage>
</organism>
<proteinExistence type="predicted"/>
<name>A0A2N0PMQ8_9GLOM</name>
<dbReference type="Proteomes" id="UP000232722">
    <property type="component" value="Unassembled WGS sequence"/>
</dbReference>
<feature type="region of interest" description="Disordered" evidence="1">
    <location>
        <begin position="66"/>
        <end position="94"/>
    </location>
</feature>
<evidence type="ECO:0000313" key="2">
    <source>
        <dbReference type="EMBL" id="PKC08123.1"/>
    </source>
</evidence>
<reference evidence="2 3" key="1">
    <citation type="submission" date="2016-04" db="EMBL/GenBank/DDBJ databases">
        <title>Genome analyses suggest a sexual origin of heterokaryosis in a supposedly ancient asexual fungus.</title>
        <authorList>
            <person name="Ropars J."/>
            <person name="Sedzielewska K."/>
            <person name="Noel J."/>
            <person name="Charron P."/>
            <person name="Farinelli L."/>
            <person name="Marton T."/>
            <person name="Kruger M."/>
            <person name="Pelin A."/>
            <person name="Brachmann A."/>
            <person name="Corradi N."/>
        </authorList>
    </citation>
    <scope>NUCLEOTIDE SEQUENCE [LARGE SCALE GENOMIC DNA]</scope>
    <source>
        <strain evidence="2 3">A5</strain>
    </source>
</reference>
<evidence type="ECO:0000256" key="1">
    <source>
        <dbReference type="SAM" id="MobiDB-lite"/>
    </source>
</evidence>
<protein>
    <submittedName>
        <fullName evidence="2">Uncharacterized protein</fullName>
    </submittedName>
</protein>
<feature type="compositionally biased region" description="Acidic residues" evidence="1">
    <location>
        <begin position="67"/>
        <end position="94"/>
    </location>
</feature>
<dbReference type="EMBL" id="LLXJ01000573">
    <property type="protein sequence ID" value="PKC08123.1"/>
    <property type="molecule type" value="Genomic_DNA"/>
</dbReference>
<evidence type="ECO:0000313" key="3">
    <source>
        <dbReference type="Proteomes" id="UP000232722"/>
    </source>
</evidence>
<dbReference type="AlphaFoldDB" id="A0A2N0PMQ8"/>
<sequence length="94" mass="10986">MRKCNIINRYHNIVIASIFISTHKTLINIRSETPFNTIRLLKHTSQHFSGVVFLIVSIVSREAKVYDDDDDDDCDDDSDGHYYDDDDGDEWVYE</sequence>
<comment type="caution">
    <text evidence="2">The sequence shown here is derived from an EMBL/GenBank/DDBJ whole genome shotgun (WGS) entry which is preliminary data.</text>
</comment>